<keyword evidence="2" id="KW-1185">Reference proteome</keyword>
<reference evidence="1 2" key="1">
    <citation type="submission" date="2024-03" db="EMBL/GenBank/DDBJ databases">
        <authorList>
            <person name="Gkanogiannis A."/>
            <person name="Becerra Lopez-Lavalle L."/>
        </authorList>
    </citation>
    <scope>NUCLEOTIDE SEQUENCE [LARGE SCALE GENOMIC DNA]</scope>
</reference>
<feature type="non-terminal residue" evidence="1">
    <location>
        <position position="1"/>
    </location>
</feature>
<dbReference type="EMBL" id="OZ021742">
    <property type="protein sequence ID" value="CAK9327883.1"/>
    <property type="molecule type" value="Genomic_DNA"/>
</dbReference>
<evidence type="ECO:0000313" key="1">
    <source>
        <dbReference type="EMBL" id="CAK9327883.1"/>
    </source>
</evidence>
<proteinExistence type="predicted"/>
<organism evidence="1 2">
    <name type="scientific">Citrullus colocynthis</name>
    <name type="common">colocynth</name>
    <dbReference type="NCBI Taxonomy" id="252529"/>
    <lineage>
        <taxon>Eukaryota</taxon>
        <taxon>Viridiplantae</taxon>
        <taxon>Streptophyta</taxon>
        <taxon>Embryophyta</taxon>
        <taxon>Tracheophyta</taxon>
        <taxon>Spermatophyta</taxon>
        <taxon>Magnoliopsida</taxon>
        <taxon>eudicotyledons</taxon>
        <taxon>Gunneridae</taxon>
        <taxon>Pentapetalae</taxon>
        <taxon>rosids</taxon>
        <taxon>fabids</taxon>
        <taxon>Cucurbitales</taxon>
        <taxon>Cucurbitaceae</taxon>
        <taxon>Benincaseae</taxon>
        <taxon>Citrullus</taxon>
    </lineage>
</organism>
<feature type="non-terminal residue" evidence="1">
    <location>
        <position position="108"/>
    </location>
</feature>
<protein>
    <submittedName>
        <fullName evidence="1">Uncharacterized protein</fullName>
    </submittedName>
</protein>
<name>A0ABP0Z519_9ROSI</name>
<gene>
    <name evidence="1" type="ORF">CITCOLO1_LOCUS20277</name>
</gene>
<evidence type="ECO:0000313" key="2">
    <source>
        <dbReference type="Proteomes" id="UP001642487"/>
    </source>
</evidence>
<sequence length="108" mass="11789">LALSFAIVVRSSKQSIVMISTGHRVSVVGHNWFCAIGSSFLELVRRFQASSISRSRLHPWSLLHCRTSSPTSAVYYVAAVGFFALSHIVAHVHGHCFTVAQSPLLPKA</sequence>
<accession>A0ABP0Z519</accession>
<dbReference type="Proteomes" id="UP001642487">
    <property type="component" value="Chromosome 8"/>
</dbReference>